<dbReference type="PANTHER" id="PTHR30419:SF29">
    <property type="entry name" value="LYSR-FAMILY TRANSCRIPTIONAL REGULATOR"/>
    <property type="match status" value="1"/>
</dbReference>
<evidence type="ECO:0000313" key="8">
    <source>
        <dbReference type="Proteomes" id="UP000051936"/>
    </source>
</evidence>
<comment type="similarity">
    <text evidence="2">Belongs to the LysR transcriptional regulatory family.</text>
</comment>
<keyword evidence="3" id="KW-0805">Transcription regulation</keyword>
<accession>A0A0R3DSF7</accession>
<reference evidence="7 8" key="1">
    <citation type="submission" date="2015-09" db="EMBL/GenBank/DDBJ databases">
        <title>Draft Genome Sequence of Bradyrhizobium manausense Strain BR 3351T, a Novel Symbiotic Nitrogen-Fixing Alphaproteobacterium Isolated from Brazilian Amazon Rain Forest.</title>
        <authorList>
            <person name="De Araujo J.L."/>
            <person name="Zilli J.E."/>
        </authorList>
    </citation>
    <scope>NUCLEOTIDE SEQUENCE [LARGE SCALE GENOMIC DNA]</scope>
    <source>
        <strain evidence="7 8">BR3351</strain>
    </source>
</reference>
<name>A0A0R3DSF7_9BRAD</name>
<evidence type="ECO:0000256" key="4">
    <source>
        <dbReference type="ARBA" id="ARBA00023125"/>
    </source>
</evidence>
<evidence type="ECO:0000313" key="7">
    <source>
        <dbReference type="EMBL" id="KRQ11342.1"/>
    </source>
</evidence>
<dbReference type="Gene3D" id="3.40.190.10">
    <property type="entry name" value="Periplasmic binding protein-like II"/>
    <property type="match status" value="2"/>
</dbReference>
<dbReference type="InterPro" id="IPR000847">
    <property type="entry name" value="LysR_HTH_N"/>
</dbReference>
<dbReference type="STRING" id="989370.AOQ71_18100"/>
<dbReference type="Proteomes" id="UP000051936">
    <property type="component" value="Unassembled WGS sequence"/>
</dbReference>
<dbReference type="InterPro" id="IPR036390">
    <property type="entry name" value="WH_DNA-bd_sf"/>
</dbReference>
<comment type="caution">
    <text evidence="7">The sequence shown here is derived from an EMBL/GenBank/DDBJ whole genome shotgun (WGS) entry which is preliminary data.</text>
</comment>
<dbReference type="GO" id="GO:0003677">
    <property type="term" value="F:DNA binding"/>
    <property type="evidence" value="ECO:0007669"/>
    <property type="project" value="UniProtKB-KW"/>
</dbReference>
<dbReference type="PANTHER" id="PTHR30419">
    <property type="entry name" value="HTH-TYPE TRANSCRIPTIONAL REGULATOR YBHD"/>
    <property type="match status" value="1"/>
</dbReference>
<dbReference type="SUPFAM" id="SSF46785">
    <property type="entry name" value="Winged helix' DNA-binding domain"/>
    <property type="match status" value="1"/>
</dbReference>
<keyword evidence="4" id="KW-0238">DNA-binding</keyword>
<evidence type="ECO:0000259" key="6">
    <source>
        <dbReference type="PROSITE" id="PS50931"/>
    </source>
</evidence>
<keyword evidence="8" id="KW-1185">Reference proteome</keyword>
<dbReference type="PROSITE" id="PS50931">
    <property type="entry name" value="HTH_LYSR"/>
    <property type="match status" value="1"/>
</dbReference>
<dbReference type="Pfam" id="PF03466">
    <property type="entry name" value="LysR_substrate"/>
    <property type="match status" value="1"/>
</dbReference>
<dbReference type="GO" id="GO:0005829">
    <property type="term" value="C:cytosol"/>
    <property type="evidence" value="ECO:0007669"/>
    <property type="project" value="TreeGrafter"/>
</dbReference>
<feature type="domain" description="HTH lysR-type" evidence="6">
    <location>
        <begin position="11"/>
        <end position="68"/>
    </location>
</feature>
<dbReference type="Pfam" id="PF00126">
    <property type="entry name" value="HTH_1"/>
    <property type="match status" value="1"/>
</dbReference>
<evidence type="ECO:0000256" key="3">
    <source>
        <dbReference type="ARBA" id="ARBA00023015"/>
    </source>
</evidence>
<dbReference type="InterPro" id="IPR005119">
    <property type="entry name" value="LysR_subst-bd"/>
</dbReference>
<gene>
    <name evidence="7" type="ORF">AOQ71_18100</name>
</gene>
<dbReference type="EMBL" id="LJYG01000080">
    <property type="protein sequence ID" value="KRQ11342.1"/>
    <property type="molecule type" value="Genomic_DNA"/>
</dbReference>
<dbReference type="InterPro" id="IPR050950">
    <property type="entry name" value="HTH-type_LysR_regulators"/>
</dbReference>
<sequence>MLLWRHASLALSLSRLRLFHELSELGTISAVARALGQTRPAVSQQLALLEREAGAVLFERSAGGLRLTTKGQQLLDRVTPLLQLADRIEAELDEKDGPPAGELRLAAFGSVATSIVPRALGYLHKTHPLIDASFVELEPTEGLKATVAKQVDIAIVDDYTDANAYQQALEFHPLYVDALNAILSSDHRFAKADLTSIELKDLSNEKWAINQTAVAYQQNLTNACLAAGFEMKIGCSARNISATLEMVRTGQFVTVLPGLAVQPLDKDPDFRVLPITPALHRHIFSAVPKGTSRRPVVAAALAALERAALNCRL</sequence>
<dbReference type="InterPro" id="IPR036388">
    <property type="entry name" value="WH-like_DNA-bd_sf"/>
</dbReference>
<organism evidence="7 8">
    <name type="scientific">Bradyrhizobium manausense</name>
    <dbReference type="NCBI Taxonomy" id="989370"/>
    <lineage>
        <taxon>Bacteria</taxon>
        <taxon>Pseudomonadati</taxon>
        <taxon>Pseudomonadota</taxon>
        <taxon>Alphaproteobacteria</taxon>
        <taxon>Hyphomicrobiales</taxon>
        <taxon>Nitrobacteraceae</taxon>
        <taxon>Bradyrhizobium</taxon>
    </lineage>
</organism>
<dbReference type="Gene3D" id="1.10.10.10">
    <property type="entry name" value="Winged helix-like DNA-binding domain superfamily/Winged helix DNA-binding domain"/>
    <property type="match status" value="1"/>
</dbReference>
<keyword evidence="5" id="KW-0804">Transcription</keyword>
<evidence type="ECO:0000256" key="1">
    <source>
        <dbReference type="ARBA" id="ARBA00003502"/>
    </source>
</evidence>
<protein>
    <submittedName>
        <fullName evidence="7">Transcriptional regulator</fullName>
    </submittedName>
</protein>
<evidence type="ECO:0000256" key="5">
    <source>
        <dbReference type="ARBA" id="ARBA00023163"/>
    </source>
</evidence>
<dbReference type="GO" id="GO:0003700">
    <property type="term" value="F:DNA-binding transcription factor activity"/>
    <property type="evidence" value="ECO:0007669"/>
    <property type="project" value="InterPro"/>
</dbReference>
<evidence type="ECO:0000256" key="2">
    <source>
        <dbReference type="ARBA" id="ARBA00009437"/>
    </source>
</evidence>
<proteinExistence type="inferred from homology"/>
<dbReference type="SUPFAM" id="SSF53850">
    <property type="entry name" value="Periplasmic binding protein-like II"/>
    <property type="match status" value="1"/>
</dbReference>
<dbReference type="AlphaFoldDB" id="A0A0R3DSF7"/>
<comment type="function">
    <text evidence="1">NodD regulates the expression of the nodABCFE genes which encode other nodulation proteins. NodD is also a negative regulator of its own expression. Binds flavonoids as inducers.</text>
</comment>